<evidence type="ECO:0000256" key="1">
    <source>
        <dbReference type="SAM" id="MobiDB-lite"/>
    </source>
</evidence>
<dbReference type="Pfam" id="PF03090">
    <property type="entry name" value="Replicase"/>
    <property type="match status" value="1"/>
</dbReference>
<comment type="caution">
    <text evidence="2">The sequence shown here is derived from an EMBL/GenBank/DDBJ whole genome shotgun (WGS) entry which is preliminary data.</text>
</comment>
<dbReference type="AlphaFoldDB" id="A0A7M3SW60"/>
<evidence type="ECO:0000313" key="3">
    <source>
        <dbReference type="Proteomes" id="UP000462152"/>
    </source>
</evidence>
<accession>A0A7M3SW60</accession>
<name>A0A7M3SW60_9MICC</name>
<dbReference type="OrthoDB" id="5445431at2"/>
<evidence type="ECO:0000313" key="2">
    <source>
        <dbReference type="EMBL" id="MUN56025.1"/>
    </source>
</evidence>
<feature type="compositionally biased region" description="Polar residues" evidence="1">
    <location>
        <begin position="449"/>
        <end position="459"/>
    </location>
</feature>
<dbReference type="EMBL" id="WOGT01000012">
    <property type="protein sequence ID" value="MUN56025.1"/>
    <property type="molecule type" value="Genomic_DNA"/>
</dbReference>
<gene>
    <name evidence="2" type="ORF">GMA10_12535</name>
</gene>
<proteinExistence type="predicted"/>
<dbReference type="InterPro" id="IPR004322">
    <property type="entry name" value="Plasmid_replicase_bac"/>
</dbReference>
<keyword evidence="3" id="KW-1185">Reference proteome</keyword>
<dbReference type="Proteomes" id="UP000462152">
    <property type="component" value="Unassembled WGS sequence"/>
</dbReference>
<feature type="region of interest" description="Disordered" evidence="1">
    <location>
        <begin position="449"/>
        <end position="470"/>
    </location>
</feature>
<protein>
    <submittedName>
        <fullName evidence="2">Uncharacterized protein</fullName>
    </submittedName>
</protein>
<sequence>MSSVATSTAISTPRRRVWFTTPDTCSTLPEQIGASKEQSLPEAAYQQQRLRDHHRIRRFDAGHSKTRCFRTSGDPRQYPFIQINGTDWKNFIVVDVDRSDAYERLLYPGVPRPDWIITNPSTGHAQAGWAIDSVYVGNKSTLGPALFYRAVATALTNAVGGDHNFTGHIVRNPFAESPSGPVEYSSRTAPWRLGELKSHLTTWTDPVLAALGYQDEQPQMWNPVPAGRACARVEHALTDHVGDHSLGRNCHIFYTTRIRLWKLHSRGERIENHAHAIAHQINSQLPRPLSDREVNGIAASAIRQVHRGRGRPRAAAAEEPNAYLAALGRRGGRARTLPKINAVTANLVAAREERSRRCNERRKEALRLRRQGEVAEAIAKALGCHLRTIRRYFQQEAARIQALLLDRALHRGDTHKASGVKGVPRGLPLGTLVHWLDHHCASLRDAQASTMRSPANPSPAQLRCHDFSPG</sequence>
<organism evidence="2 3">
    <name type="scientific">Rothia koreensis</name>
    <dbReference type="NCBI Taxonomy" id="592378"/>
    <lineage>
        <taxon>Bacteria</taxon>
        <taxon>Bacillati</taxon>
        <taxon>Actinomycetota</taxon>
        <taxon>Actinomycetes</taxon>
        <taxon>Micrococcales</taxon>
        <taxon>Micrococcaceae</taxon>
        <taxon>Rothia</taxon>
    </lineage>
</organism>
<dbReference type="Gene3D" id="1.10.340.50">
    <property type="match status" value="1"/>
</dbReference>
<reference evidence="2 3" key="1">
    <citation type="submission" date="2019-12" db="EMBL/GenBank/DDBJ databases">
        <authorList>
            <person name="Li J."/>
            <person name="Shi Y."/>
            <person name="Xu G."/>
            <person name="Xiao D."/>
            <person name="Ran X."/>
        </authorList>
    </citation>
    <scope>NUCLEOTIDE SEQUENCE [LARGE SCALE GENOMIC DNA]</scope>
    <source>
        <strain evidence="2 3">JCM 15915</strain>
    </source>
</reference>